<dbReference type="OrthoDB" id="2035251at2"/>
<dbReference type="EMBL" id="SLWV01000040">
    <property type="protein sequence ID" value="TCO68764.1"/>
    <property type="molecule type" value="Genomic_DNA"/>
</dbReference>
<sequence length="185" mass="21085">MFDIRKIQEQVIYGAVKSASNNETAREIVYGKDELARTENNPTWVKSTMKRLENHFDKSAVNDIRMNCQCGYGMDEKLTLVKELVALSSSMEEFGNLDKAKAAGLSCVNGELYLQFHFCPCPMIADVDRLDTDTWCQCTTGYSKVLFEKAFECKVDVQLLKSIKMGDEICLMKIIPQETIWKLEL</sequence>
<protein>
    <recommendedName>
        <fullName evidence="3">Metanogen output domain-containing protein</fullName>
    </recommendedName>
</protein>
<dbReference type="InterPro" id="IPR046142">
    <property type="entry name" value="DUF6144"/>
</dbReference>
<reference evidence="1 2" key="1">
    <citation type="submission" date="2019-03" db="EMBL/GenBank/DDBJ databases">
        <title>Genomic Encyclopedia of Type Strains, Phase IV (KMG-IV): sequencing the most valuable type-strain genomes for metagenomic binning, comparative biology and taxonomic classification.</title>
        <authorList>
            <person name="Goeker M."/>
        </authorList>
    </citation>
    <scope>NUCLEOTIDE SEQUENCE [LARGE SCALE GENOMIC DNA]</scope>
    <source>
        <strain evidence="1 2">DSM 102940</strain>
    </source>
</reference>
<keyword evidence="2" id="KW-1185">Reference proteome</keyword>
<name>A0A4R2K845_9FIRM</name>
<comment type="caution">
    <text evidence="1">The sequence shown here is derived from an EMBL/GenBank/DDBJ whole genome shotgun (WGS) entry which is preliminary data.</text>
</comment>
<dbReference type="Proteomes" id="UP000294919">
    <property type="component" value="Unassembled WGS sequence"/>
</dbReference>
<evidence type="ECO:0000313" key="2">
    <source>
        <dbReference type="Proteomes" id="UP000294919"/>
    </source>
</evidence>
<accession>A0A4R2K845</accession>
<dbReference type="RefSeq" id="WP_132248054.1">
    <property type="nucleotide sequence ID" value="NZ_SLWV01000040.1"/>
</dbReference>
<proteinExistence type="predicted"/>
<evidence type="ECO:0008006" key="3">
    <source>
        <dbReference type="Google" id="ProtNLM"/>
    </source>
</evidence>
<gene>
    <name evidence="1" type="ORF">EV214_1409</name>
</gene>
<dbReference type="AlphaFoldDB" id="A0A4R2K845"/>
<evidence type="ECO:0000313" key="1">
    <source>
        <dbReference type="EMBL" id="TCO68764.1"/>
    </source>
</evidence>
<dbReference type="Pfam" id="PF19641">
    <property type="entry name" value="DUF6144"/>
    <property type="match status" value="1"/>
</dbReference>
<organism evidence="1 2">
    <name type="scientific">Marinisporobacter balticus</name>
    <dbReference type="NCBI Taxonomy" id="2018667"/>
    <lineage>
        <taxon>Bacteria</taxon>
        <taxon>Bacillati</taxon>
        <taxon>Bacillota</taxon>
        <taxon>Clostridia</taxon>
        <taxon>Peptostreptococcales</taxon>
        <taxon>Thermotaleaceae</taxon>
        <taxon>Marinisporobacter</taxon>
    </lineage>
</organism>